<evidence type="ECO:0000256" key="2">
    <source>
        <dbReference type="ARBA" id="ARBA00022801"/>
    </source>
</evidence>
<dbReference type="InterPro" id="IPR050593">
    <property type="entry name" value="LovG"/>
</dbReference>
<accession>A0ABD6ERP4</accession>
<organism evidence="4 5">
    <name type="scientific">Gnathostoma spinigerum</name>
    <dbReference type="NCBI Taxonomy" id="75299"/>
    <lineage>
        <taxon>Eukaryota</taxon>
        <taxon>Metazoa</taxon>
        <taxon>Ecdysozoa</taxon>
        <taxon>Nematoda</taxon>
        <taxon>Chromadorea</taxon>
        <taxon>Rhabditida</taxon>
        <taxon>Spirurina</taxon>
        <taxon>Gnathostomatomorpha</taxon>
        <taxon>Gnathostomatoidea</taxon>
        <taxon>Gnathostomatidae</taxon>
        <taxon>Gnathostoma</taxon>
    </lineage>
</organism>
<dbReference type="PANTHER" id="PTHR48070:SF6">
    <property type="entry name" value="ESTERASE OVCA2"/>
    <property type="match status" value="1"/>
</dbReference>
<dbReference type="FunFam" id="3.40.50.1820:FF:000073">
    <property type="entry name" value="esterase OVCA2 isoform X6"/>
    <property type="match status" value="1"/>
</dbReference>
<keyword evidence="5" id="KW-1185">Reference proteome</keyword>
<evidence type="ECO:0000313" key="4">
    <source>
        <dbReference type="EMBL" id="MFH4979222.1"/>
    </source>
</evidence>
<name>A0ABD6ERP4_9BILA</name>
<keyword evidence="2" id="KW-0378">Hydrolase</keyword>
<dbReference type="Gene3D" id="3.40.50.1820">
    <property type="entry name" value="alpha/beta hydrolase"/>
    <property type="match status" value="1"/>
</dbReference>
<proteinExistence type="inferred from homology"/>
<dbReference type="PANTHER" id="PTHR48070">
    <property type="entry name" value="ESTERASE OVCA2"/>
    <property type="match status" value="1"/>
</dbReference>
<evidence type="ECO:0000259" key="3">
    <source>
        <dbReference type="Pfam" id="PF03959"/>
    </source>
</evidence>
<reference evidence="4 5" key="1">
    <citation type="submission" date="2024-08" db="EMBL/GenBank/DDBJ databases">
        <title>Gnathostoma spinigerum genome.</title>
        <authorList>
            <person name="Gonzalez-Bertolin B."/>
            <person name="Monzon S."/>
            <person name="Zaballos A."/>
            <person name="Jimenez P."/>
            <person name="Dekumyoy P."/>
            <person name="Varona S."/>
            <person name="Cuesta I."/>
            <person name="Sumanam S."/>
            <person name="Adisakwattana P."/>
            <person name="Gasser R.B."/>
            <person name="Hernandez-Gonzalez A."/>
            <person name="Young N.D."/>
            <person name="Perteguer M.J."/>
        </authorList>
    </citation>
    <scope>NUCLEOTIDE SEQUENCE [LARGE SCALE GENOMIC DNA]</scope>
    <source>
        <strain evidence="4">AL3</strain>
        <tissue evidence="4">Liver</tissue>
    </source>
</reference>
<comment type="caution">
    <text evidence="4">The sequence shown here is derived from an EMBL/GenBank/DDBJ whole genome shotgun (WGS) entry which is preliminary data.</text>
</comment>
<dbReference type="EMBL" id="JBGFUD010003967">
    <property type="protein sequence ID" value="MFH4979222.1"/>
    <property type="molecule type" value="Genomic_DNA"/>
</dbReference>
<evidence type="ECO:0000256" key="1">
    <source>
        <dbReference type="ARBA" id="ARBA00005863"/>
    </source>
</evidence>
<dbReference type="AlphaFoldDB" id="A0ABD6ERP4"/>
<feature type="domain" description="Serine hydrolase" evidence="3">
    <location>
        <begin position="1"/>
        <end position="215"/>
    </location>
</feature>
<dbReference type="Pfam" id="PF03959">
    <property type="entry name" value="FSH1"/>
    <property type="match status" value="1"/>
</dbReference>
<gene>
    <name evidence="4" type="ORF">AB6A40_005931</name>
</gene>
<dbReference type="InterPro" id="IPR029058">
    <property type="entry name" value="AB_hydrolase_fold"/>
</dbReference>
<dbReference type="GO" id="GO:0016787">
    <property type="term" value="F:hydrolase activity"/>
    <property type="evidence" value="ECO:0007669"/>
    <property type="project" value="UniProtKB-KW"/>
</dbReference>
<dbReference type="SUPFAM" id="SSF53474">
    <property type="entry name" value="alpha/beta-Hydrolases"/>
    <property type="match status" value="1"/>
</dbReference>
<dbReference type="InterPro" id="IPR005645">
    <property type="entry name" value="FSH-like_dom"/>
</dbReference>
<comment type="similarity">
    <text evidence="1">Belongs to the LovG family.</text>
</comment>
<sequence>MSKKLRILGLHGYRQDGNIFREKTGGFRKYFKKYADFVFMNAPHVLKVFDEGCLEERRATPDEKATGNHKDERGWWFSRENFFSSKDVTDFDFGFQESVEAVVRFMRDEGPFDGIFAFSQGAALAALLAALRFNRGIDFDLKFMILVAGFPSLCSRHAELVSVKIPDVPVLSIYGENDKVVACENSKLLAEMFPNPKSVVITHVNGHMVPTPSALKHALPLIDKFMNSMR</sequence>
<evidence type="ECO:0000313" key="5">
    <source>
        <dbReference type="Proteomes" id="UP001608902"/>
    </source>
</evidence>
<dbReference type="Proteomes" id="UP001608902">
    <property type="component" value="Unassembled WGS sequence"/>
</dbReference>
<protein>
    <recommendedName>
        <fullName evidence="3">Serine hydrolase domain-containing protein</fullName>
    </recommendedName>
</protein>